<dbReference type="GO" id="GO:0005886">
    <property type="term" value="C:plasma membrane"/>
    <property type="evidence" value="ECO:0007669"/>
    <property type="project" value="TreeGrafter"/>
</dbReference>
<dbReference type="PANTHER" id="PTHR30081:SF8">
    <property type="entry name" value="PROTEIN TRANSLOCASE SUBUNIT SECF"/>
    <property type="match status" value="1"/>
</dbReference>
<keyword evidence="4" id="KW-0653">Protein transport</keyword>
<dbReference type="PANTHER" id="PTHR30081">
    <property type="entry name" value="PROTEIN-EXPORT MEMBRANE PROTEIN SEC"/>
    <property type="match status" value="1"/>
</dbReference>
<keyword evidence="5" id="KW-1133">Transmembrane helix</keyword>
<evidence type="ECO:0000256" key="3">
    <source>
        <dbReference type="ARBA" id="ARBA00022692"/>
    </source>
</evidence>
<dbReference type="AlphaFoldDB" id="A0A9D1PL10"/>
<evidence type="ECO:0000313" key="9">
    <source>
        <dbReference type="EMBL" id="HIV74249.1"/>
    </source>
</evidence>
<evidence type="ECO:0000256" key="7">
    <source>
        <dbReference type="ARBA" id="ARBA00023136"/>
    </source>
</evidence>
<protein>
    <submittedName>
        <fullName evidence="9">Protein translocase subunit SecDF</fullName>
    </submittedName>
</protein>
<evidence type="ECO:0000259" key="8">
    <source>
        <dbReference type="Pfam" id="PF21760"/>
    </source>
</evidence>
<evidence type="ECO:0000313" key="10">
    <source>
        <dbReference type="Proteomes" id="UP000823937"/>
    </source>
</evidence>
<organism evidence="9 10">
    <name type="scientific">Candidatus Pseudogracilibacillus intestinigallinarum</name>
    <dbReference type="NCBI Taxonomy" id="2838742"/>
    <lineage>
        <taxon>Bacteria</taxon>
        <taxon>Bacillati</taxon>
        <taxon>Bacillota</taxon>
        <taxon>Bacilli</taxon>
        <taxon>Bacillales</taxon>
        <taxon>Bacillaceae</taxon>
        <taxon>Pseudogracilibacillus</taxon>
    </lineage>
</organism>
<gene>
    <name evidence="9" type="ORF">H9895_04115</name>
</gene>
<reference evidence="9" key="1">
    <citation type="journal article" date="2021" name="PeerJ">
        <title>Extensive microbial diversity within the chicken gut microbiome revealed by metagenomics and culture.</title>
        <authorList>
            <person name="Gilroy R."/>
            <person name="Ravi A."/>
            <person name="Getino M."/>
            <person name="Pursley I."/>
            <person name="Horton D.L."/>
            <person name="Alikhan N.F."/>
            <person name="Baker D."/>
            <person name="Gharbi K."/>
            <person name="Hall N."/>
            <person name="Watson M."/>
            <person name="Adriaenssens E.M."/>
            <person name="Foster-Nyarko E."/>
            <person name="Jarju S."/>
            <person name="Secka A."/>
            <person name="Antonio M."/>
            <person name="Oren A."/>
            <person name="Chaudhuri R.R."/>
            <person name="La Ragione R."/>
            <person name="Hildebrand F."/>
            <person name="Pallen M.J."/>
        </authorList>
    </citation>
    <scope>NUCLEOTIDE SEQUENCE</scope>
    <source>
        <strain evidence="9">CHK169-2315</strain>
    </source>
</reference>
<dbReference type="Pfam" id="PF21760">
    <property type="entry name" value="SecD_1st"/>
    <property type="match status" value="1"/>
</dbReference>
<dbReference type="Gene3D" id="3.30.70.3220">
    <property type="match status" value="1"/>
</dbReference>
<feature type="domain" description="Protein translocase subunit SecDF P1" evidence="8">
    <location>
        <begin position="63"/>
        <end position="120"/>
    </location>
</feature>
<dbReference type="GO" id="GO:0015031">
    <property type="term" value="P:protein transport"/>
    <property type="evidence" value="ECO:0007669"/>
    <property type="project" value="UniProtKB-KW"/>
</dbReference>
<proteinExistence type="predicted"/>
<evidence type="ECO:0000256" key="4">
    <source>
        <dbReference type="ARBA" id="ARBA00022927"/>
    </source>
</evidence>
<keyword evidence="3" id="KW-0812">Transmembrane</keyword>
<evidence type="ECO:0000256" key="1">
    <source>
        <dbReference type="ARBA" id="ARBA00022448"/>
    </source>
</evidence>
<keyword evidence="1" id="KW-0813">Transport</keyword>
<keyword evidence="6" id="KW-0811">Translocation</keyword>
<name>A0A9D1PL10_9BACI</name>
<dbReference type="InterPro" id="IPR048631">
    <property type="entry name" value="SecD_1st"/>
</dbReference>
<dbReference type="Proteomes" id="UP000823937">
    <property type="component" value="Unassembled WGS sequence"/>
</dbReference>
<sequence length="203" mass="22702">MKKRSRIIAFLIIVVAFMSIIGTTVTDISKKINLGLDLQGGFEILYEVEPIDENQKVDRSLLEGTVQTLNDRVNRLGISETVIDIEGEDRIRVQLAGVDNQEEAREMLSTSARLSFRDINDKEHLSGSDIKEGSAKQDFHQDTNQPIVTLQLKDAEKFADVTTTIKNMGTGQNLLVIWMDFDEGEDAFLDEVGKAEPKYISAP</sequence>
<evidence type="ECO:0000256" key="2">
    <source>
        <dbReference type="ARBA" id="ARBA00022475"/>
    </source>
</evidence>
<reference evidence="9" key="2">
    <citation type="submission" date="2021-04" db="EMBL/GenBank/DDBJ databases">
        <authorList>
            <person name="Gilroy R."/>
        </authorList>
    </citation>
    <scope>NUCLEOTIDE SEQUENCE</scope>
    <source>
        <strain evidence="9">CHK169-2315</strain>
    </source>
</reference>
<comment type="caution">
    <text evidence="9">The sequence shown here is derived from an EMBL/GenBank/DDBJ whole genome shotgun (WGS) entry which is preliminary data.</text>
</comment>
<keyword evidence="7" id="KW-0472">Membrane</keyword>
<accession>A0A9D1PL10</accession>
<dbReference type="EMBL" id="DXHX01000058">
    <property type="protein sequence ID" value="HIV74249.1"/>
    <property type="molecule type" value="Genomic_DNA"/>
</dbReference>
<evidence type="ECO:0000256" key="6">
    <source>
        <dbReference type="ARBA" id="ARBA00023010"/>
    </source>
</evidence>
<feature type="non-terminal residue" evidence="9">
    <location>
        <position position="203"/>
    </location>
</feature>
<keyword evidence="2" id="KW-1003">Cell membrane</keyword>
<dbReference type="InterPro" id="IPR022813">
    <property type="entry name" value="SecD/SecF_arch_bac"/>
</dbReference>
<evidence type="ECO:0000256" key="5">
    <source>
        <dbReference type="ARBA" id="ARBA00022989"/>
    </source>
</evidence>